<comment type="catalytic activity">
    <reaction evidence="1">
        <text>ATP + protein L-histidine = ADP + protein N-phospho-L-histidine.</text>
        <dbReference type="EC" id="2.7.13.3"/>
    </reaction>
</comment>
<evidence type="ECO:0000313" key="8">
    <source>
        <dbReference type="EMBL" id="MDR7092386.1"/>
    </source>
</evidence>
<feature type="domain" description="Response regulatory" evidence="7">
    <location>
        <begin position="440"/>
        <end position="552"/>
    </location>
</feature>
<comment type="caution">
    <text evidence="8">The sequence shown here is derived from an EMBL/GenBank/DDBJ whole genome shotgun (WGS) entry which is preliminary data.</text>
</comment>
<dbReference type="InterPro" id="IPR011006">
    <property type="entry name" value="CheY-like_superfamily"/>
</dbReference>
<evidence type="ECO:0000256" key="3">
    <source>
        <dbReference type="ARBA" id="ARBA00022553"/>
    </source>
</evidence>
<accession>A0ABU1V4K3</accession>
<evidence type="ECO:0000259" key="6">
    <source>
        <dbReference type="PROSITE" id="PS50109"/>
    </source>
</evidence>
<dbReference type="Gene3D" id="3.30.565.10">
    <property type="entry name" value="Histidine kinase-like ATPase, C-terminal domain"/>
    <property type="match status" value="1"/>
</dbReference>
<dbReference type="InterPro" id="IPR005467">
    <property type="entry name" value="His_kinase_dom"/>
</dbReference>
<sequence length="553" mass="60087">MTTSTESRVLVMAPQGRDAQVVCQVVSGLAPTHTVCTAQSLLEELQRGAAAAVVTEEAFTVSAGSPLDGWLRAQPSWSDLPFVVLGSKRTGRRPVNALSSLHLMGNVILLERPLSPDTLRSAVEAAVRARARQYSTRETLQELSDTRDKFGQLNLDLEKRIEGRTRELSDANNRLMNEITERERAQTALLQVQKMEAVGHLTGGIAHDFNNLLHVIGVNLDLLLRIEDNPQAVKVVEVAKRTVKRGSQLTAQLLAFARTQSLLPRPTDINAQVHGMRELISSSIGSRIQLDFRLEHPRAVALLDPNQLEMSVLNLALNARDAMQDGGTLTISTVDASTVVDRNTAPAIRLTVADTGSGIPASIREKVFEPFFTTKPMGSGTGLGLAQVYGFARQSGGEVRIDSSPVDGTRIHLLFPLLDESQEKVLVEPPPVMAVTPRKRILVVEDDPDVRQSIVQSLEVMGHEVSSVNNGPAALEFLTRTQPDLLIVDYVMPLMNGAEVIRQVQATWPRIAIILATGYADMENVGRVLGAKSILKKPFGVATLAEAVHLASL</sequence>
<dbReference type="Pfam" id="PF00072">
    <property type="entry name" value="Response_reg"/>
    <property type="match status" value="1"/>
</dbReference>
<dbReference type="InterPro" id="IPR003661">
    <property type="entry name" value="HisK_dim/P_dom"/>
</dbReference>
<evidence type="ECO:0000256" key="1">
    <source>
        <dbReference type="ARBA" id="ARBA00000085"/>
    </source>
</evidence>
<keyword evidence="9" id="KW-1185">Reference proteome</keyword>
<keyword evidence="8" id="KW-0808">Transferase</keyword>
<dbReference type="InterPro" id="IPR036097">
    <property type="entry name" value="HisK_dim/P_sf"/>
</dbReference>
<evidence type="ECO:0000256" key="2">
    <source>
        <dbReference type="ARBA" id="ARBA00012438"/>
    </source>
</evidence>
<evidence type="ECO:0000256" key="4">
    <source>
        <dbReference type="PROSITE-ProRule" id="PRU00169"/>
    </source>
</evidence>
<dbReference type="Pfam" id="PF00512">
    <property type="entry name" value="HisKA"/>
    <property type="match status" value="1"/>
</dbReference>
<dbReference type="SUPFAM" id="SSF47384">
    <property type="entry name" value="Homodimeric domain of signal transducing histidine kinase"/>
    <property type="match status" value="1"/>
</dbReference>
<dbReference type="SMART" id="SM00387">
    <property type="entry name" value="HATPase_c"/>
    <property type="match status" value="1"/>
</dbReference>
<dbReference type="PRINTS" id="PR00344">
    <property type="entry name" value="BCTRLSENSOR"/>
</dbReference>
<evidence type="ECO:0000259" key="7">
    <source>
        <dbReference type="PROSITE" id="PS50110"/>
    </source>
</evidence>
<proteinExistence type="predicted"/>
<dbReference type="Proteomes" id="UP001265550">
    <property type="component" value="Unassembled WGS sequence"/>
</dbReference>
<protein>
    <recommendedName>
        <fullName evidence="2">histidine kinase</fullName>
        <ecNumber evidence="2">2.7.13.3</ecNumber>
    </recommendedName>
</protein>
<evidence type="ECO:0000313" key="9">
    <source>
        <dbReference type="Proteomes" id="UP001265550"/>
    </source>
</evidence>
<dbReference type="Pfam" id="PF02518">
    <property type="entry name" value="HATPase_c"/>
    <property type="match status" value="1"/>
</dbReference>
<feature type="coiled-coil region" evidence="5">
    <location>
        <begin position="154"/>
        <end position="188"/>
    </location>
</feature>
<dbReference type="InterPro" id="IPR001789">
    <property type="entry name" value="Sig_transdc_resp-reg_receiver"/>
</dbReference>
<gene>
    <name evidence="8" type="ORF">J2X09_000109</name>
</gene>
<dbReference type="RefSeq" id="WP_204731407.1">
    <property type="nucleotide sequence ID" value="NZ_JAVDWE010000001.1"/>
</dbReference>
<dbReference type="CDD" id="cd00082">
    <property type="entry name" value="HisKA"/>
    <property type="match status" value="1"/>
</dbReference>
<dbReference type="GO" id="GO:0016301">
    <property type="term" value="F:kinase activity"/>
    <property type="evidence" value="ECO:0007669"/>
    <property type="project" value="UniProtKB-KW"/>
</dbReference>
<dbReference type="PROSITE" id="PS50109">
    <property type="entry name" value="HIS_KIN"/>
    <property type="match status" value="1"/>
</dbReference>
<evidence type="ECO:0000256" key="5">
    <source>
        <dbReference type="SAM" id="Coils"/>
    </source>
</evidence>
<dbReference type="CDD" id="cd00156">
    <property type="entry name" value="REC"/>
    <property type="match status" value="1"/>
</dbReference>
<reference evidence="8 9" key="1">
    <citation type="submission" date="2023-07" db="EMBL/GenBank/DDBJ databases">
        <title>Sorghum-associated microbial communities from plants grown in Nebraska, USA.</title>
        <authorList>
            <person name="Schachtman D."/>
        </authorList>
    </citation>
    <scope>NUCLEOTIDE SEQUENCE [LARGE SCALE GENOMIC DNA]</scope>
    <source>
        <strain evidence="8 9">BE240</strain>
    </source>
</reference>
<dbReference type="InterPro" id="IPR003594">
    <property type="entry name" value="HATPase_dom"/>
</dbReference>
<dbReference type="EC" id="2.7.13.3" evidence="2"/>
<dbReference type="PANTHER" id="PTHR43065:SF42">
    <property type="entry name" value="TWO-COMPONENT SENSOR PPRA"/>
    <property type="match status" value="1"/>
</dbReference>
<keyword evidence="5" id="KW-0175">Coiled coil</keyword>
<name>A0ABU1V4K3_9BURK</name>
<dbReference type="Gene3D" id="1.10.287.130">
    <property type="match status" value="1"/>
</dbReference>
<dbReference type="SUPFAM" id="SSF55874">
    <property type="entry name" value="ATPase domain of HSP90 chaperone/DNA topoisomerase II/histidine kinase"/>
    <property type="match status" value="1"/>
</dbReference>
<dbReference type="SMART" id="SM00388">
    <property type="entry name" value="HisKA"/>
    <property type="match status" value="1"/>
</dbReference>
<dbReference type="SUPFAM" id="SSF52172">
    <property type="entry name" value="CheY-like"/>
    <property type="match status" value="1"/>
</dbReference>
<dbReference type="PANTHER" id="PTHR43065">
    <property type="entry name" value="SENSOR HISTIDINE KINASE"/>
    <property type="match status" value="1"/>
</dbReference>
<dbReference type="PROSITE" id="PS50110">
    <property type="entry name" value="RESPONSE_REGULATORY"/>
    <property type="match status" value="1"/>
</dbReference>
<dbReference type="Gene3D" id="3.40.50.2300">
    <property type="match status" value="1"/>
</dbReference>
<dbReference type="InterPro" id="IPR004358">
    <property type="entry name" value="Sig_transdc_His_kin-like_C"/>
</dbReference>
<dbReference type="EMBL" id="JAVDWE010000001">
    <property type="protein sequence ID" value="MDR7092386.1"/>
    <property type="molecule type" value="Genomic_DNA"/>
</dbReference>
<keyword evidence="8" id="KW-0418">Kinase</keyword>
<feature type="modified residue" description="4-aspartylphosphate" evidence="4">
    <location>
        <position position="489"/>
    </location>
</feature>
<keyword evidence="3 4" id="KW-0597">Phosphoprotein</keyword>
<feature type="domain" description="Histidine kinase" evidence="6">
    <location>
        <begin position="204"/>
        <end position="419"/>
    </location>
</feature>
<dbReference type="InterPro" id="IPR036890">
    <property type="entry name" value="HATPase_C_sf"/>
</dbReference>
<dbReference type="SMART" id="SM00448">
    <property type="entry name" value="REC"/>
    <property type="match status" value="1"/>
</dbReference>
<organism evidence="8 9">
    <name type="scientific">Hydrogenophaga laconesensis</name>
    <dbReference type="NCBI Taxonomy" id="1805971"/>
    <lineage>
        <taxon>Bacteria</taxon>
        <taxon>Pseudomonadati</taxon>
        <taxon>Pseudomonadota</taxon>
        <taxon>Betaproteobacteria</taxon>
        <taxon>Burkholderiales</taxon>
        <taxon>Comamonadaceae</taxon>
        <taxon>Hydrogenophaga</taxon>
    </lineage>
</organism>